<proteinExistence type="predicted"/>
<organism evidence="1 2">
    <name type="scientific">Naganishia onofrii</name>
    <dbReference type="NCBI Taxonomy" id="1851511"/>
    <lineage>
        <taxon>Eukaryota</taxon>
        <taxon>Fungi</taxon>
        <taxon>Dikarya</taxon>
        <taxon>Basidiomycota</taxon>
        <taxon>Agaricomycotina</taxon>
        <taxon>Tremellomycetes</taxon>
        <taxon>Filobasidiales</taxon>
        <taxon>Filobasidiaceae</taxon>
        <taxon>Naganishia</taxon>
    </lineage>
</organism>
<dbReference type="EMBL" id="JASBWV010000030">
    <property type="protein sequence ID" value="KAJ9118028.1"/>
    <property type="molecule type" value="Genomic_DNA"/>
</dbReference>
<reference evidence="1" key="1">
    <citation type="submission" date="2023-04" db="EMBL/GenBank/DDBJ databases">
        <title>Draft Genome sequencing of Naganishia species isolated from polar environments using Oxford Nanopore Technology.</title>
        <authorList>
            <person name="Leo P."/>
            <person name="Venkateswaran K."/>
        </authorList>
    </citation>
    <scope>NUCLEOTIDE SEQUENCE</scope>
    <source>
        <strain evidence="1">DBVPG 5303</strain>
    </source>
</reference>
<dbReference type="Proteomes" id="UP001234202">
    <property type="component" value="Unassembled WGS sequence"/>
</dbReference>
<sequence>MHYSSHPLSNLRQKIFNNRAPRTTLLDPVLAESSNAATTASANDAGRNLNLLRSTCNQFLDLRTPSNQSISDPEDRVRAGIVTNVFMGTVRAVLRESLPLVRLLNDHRDKYEYAKISLAYVATAQVFKSFFEDAPNAMSALDSLGYAGRREFIQTIALSWADAEVGVCFWIPQPPGEPIPESGGATMVFSNSSTTGRLGGGGHDSTTTSVPTTSIPSVCTQPQSSFQLPEDRLDGTIDRNETSMPNNKRPKFITMLIKSCVNLLADTQPREHGRRQVHWKWAPLRQELANLIGCCDALTLKLWQIGQVQSSQARAQVMVAVYQIWHGMVHTYTCLGYEAKKRAGLSSSKQWTDLNTAFEVAQNSIAILGVPPAQSHHPDENVPSIYYSGSAPVSTHHLSQFGDNSAAPSHAPYGATSSTMRPYSHYSPPTDTTGRSDPLPILEGEHSGVYVDDEASQVAKIHPFTSDAVPASSTGSLPSFVVPMRSIVVSSKASGCGAKRSTFLAPWNSPTVSAPWK</sequence>
<name>A0ACC2X1X3_9TREE</name>
<accession>A0ACC2X1X3</accession>
<keyword evidence="2" id="KW-1185">Reference proteome</keyword>
<gene>
    <name evidence="1" type="ORF">QFC24_006300</name>
</gene>
<protein>
    <submittedName>
        <fullName evidence="1">Uncharacterized protein</fullName>
    </submittedName>
</protein>
<comment type="caution">
    <text evidence="1">The sequence shown here is derived from an EMBL/GenBank/DDBJ whole genome shotgun (WGS) entry which is preliminary data.</text>
</comment>
<evidence type="ECO:0000313" key="2">
    <source>
        <dbReference type="Proteomes" id="UP001234202"/>
    </source>
</evidence>
<evidence type="ECO:0000313" key="1">
    <source>
        <dbReference type="EMBL" id="KAJ9118028.1"/>
    </source>
</evidence>